<keyword evidence="3" id="KW-1185">Reference proteome</keyword>
<dbReference type="KEGG" id="snep:Enr13x_28870"/>
<organism evidence="2 3">
    <name type="scientific">Stieleria neptunia</name>
    <dbReference type="NCBI Taxonomy" id="2527979"/>
    <lineage>
        <taxon>Bacteria</taxon>
        <taxon>Pseudomonadati</taxon>
        <taxon>Planctomycetota</taxon>
        <taxon>Planctomycetia</taxon>
        <taxon>Pirellulales</taxon>
        <taxon>Pirellulaceae</taxon>
        <taxon>Stieleria</taxon>
    </lineage>
</organism>
<dbReference type="EMBL" id="CP037423">
    <property type="protein sequence ID" value="QDV43035.1"/>
    <property type="molecule type" value="Genomic_DNA"/>
</dbReference>
<evidence type="ECO:0000313" key="2">
    <source>
        <dbReference type="EMBL" id="QDV43035.1"/>
    </source>
</evidence>
<proteinExistence type="predicted"/>
<accession>A0A518HQB1</accession>
<feature type="region of interest" description="Disordered" evidence="1">
    <location>
        <begin position="183"/>
        <end position="205"/>
    </location>
</feature>
<evidence type="ECO:0000313" key="3">
    <source>
        <dbReference type="Proteomes" id="UP000319004"/>
    </source>
</evidence>
<protein>
    <submittedName>
        <fullName evidence="2">Uncharacterized protein</fullName>
    </submittedName>
</protein>
<name>A0A518HQB1_9BACT</name>
<reference evidence="2 3" key="1">
    <citation type="submission" date="2019-03" db="EMBL/GenBank/DDBJ databases">
        <title>Deep-cultivation of Planctomycetes and their phenomic and genomic characterization uncovers novel biology.</title>
        <authorList>
            <person name="Wiegand S."/>
            <person name="Jogler M."/>
            <person name="Boedeker C."/>
            <person name="Pinto D."/>
            <person name="Vollmers J."/>
            <person name="Rivas-Marin E."/>
            <person name="Kohn T."/>
            <person name="Peeters S.H."/>
            <person name="Heuer A."/>
            <person name="Rast P."/>
            <person name="Oberbeckmann S."/>
            <person name="Bunk B."/>
            <person name="Jeske O."/>
            <person name="Meyerdierks A."/>
            <person name="Storesund J.E."/>
            <person name="Kallscheuer N."/>
            <person name="Luecker S."/>
            <person name="Lage O.M."/>
            <person name="Pohl T."/>
            <person name="Merkel B.J."/>
            <person name="Hornburger P."/>
            <person name="Mueller R.-W."/>
            <person name="Bruemmer F."/>
            <person name="Labrenz M."/>
            <person name="Spormann A.M."/>
            <person name="Op den Camp H."/>
            <person name="Overmann J."/>
            <person name="Amann R."/>
            <person name="Jetten M.S.M."/>
            <person name="Mascher T."/>
            <person name="Medema M.H."/>
            <person name="Devos D.P."/>
            <person name="Kaster A.-K."/>
            <person name="Ovreas L."/>
            <person name="Rohde M."/>
            <person name="Galperin M.Y."/>
            <person name="Jogler C."/>
        </authorList>
    </citation>
    <scope>NUCLEOTIDE SEQUENCE [LARGE SCALE GENOMIC DNA]</scope>
    <source>
        <strain evidence="2 3">Enr13</strain>
    </source>
</reference>
<evidence type="ECO:0000256" key="1">
    <source>
        <dbReference type="SAM" id="MobiDB-lite"/>
    </source>
</evidence>
<dbReference type="Proteomes" id="UP000319004">
    <property type="component" value="Chromosome"/>
</dbReference>
<sequence>MVPICPTRPCLPSLPLLPSCSSLVDCRGGLPGVCPRWDLSVGVDCPGSVPGIVRPGGPRDCPGSVPGGLGLGIGVCPRVDGVCPRVDWVSGGLVDGVCPRVDGVCPRVDGLDRGAFWGVSRLRERRFGSWSGGWILPWPLRLPGSGGHWGCAGWRAVGWRAVARESFPAQLAIAKVEVAAADDDGGRLPGETLGVVDQSGKRDRS</sequence>
<dbReference type="AlphaFoldDB" id="A0A518HQB1"/>
<gene>
    <name evidence="2" type="ORF">Enr13x_28870</name>
</gene>